<name>A0A7S4B4S1_CHRCT</name>
<reference evidence="1" key="1">
    <citation type="submission" date="2021-01" db="EMBL/GenBank/DDBJ databases">
        <authorList>
            <person name="Corre E."/>
            <person name="Pelletier E."/>
            <person name="Niang G."/>
            <person name="Scheremetjew M."/>
            <person name="Finn R."/>
            <person name="Kale V."/>
            <person name="Holt S."/>
            <person name="Cochrane G."/>
            <person name="Meng A."/>
            <person name="Brown T."/>
            <person name="Cohen L."/>
        </authorList>
    </citation>
    <scope>NUCLEOTIDE SEQUENCE</scope>
    <source>
        <strain evidence="1">CCMP645</strain>
    </source>
</reference>
<organism evidence="1">
    <name type="scientific">Chrysotila carterae</name>
    <name type="common">Marine alga</name>
    <name type="synonym">Syracosphaera carterae</name>
    <dbReference type="NCBI Taxonomy" id="13221"/>
    <lineage>
        <taxon>Eukaryota</taxon>
        <taxon>Haptista</taxon>
        <taxon>Haptophyta</taxon>
        <taxon>Prymnesiophyceae</taxon>
        <taxon>Isochrysidales</taxon>
        <taxon>Isochrysidaceae</taxon>
        <taxon>Chrysotila</taxon>
    </lineage>
</organism>
<accession>A0A7S4B4S1</accession>
<protein>
    <submittedName>
        <fullName evidence="1">Uncharacterized protein</fullName>
    </submittedName>
</protein>
<evidence type="ECO:0000313" key="1">
    <source>
        <dbReference type="EMBL" id="CAE0752842.1"/>
    </source>
</evidence>
<sequence length="107" mass="11588">MSLSDCGESCEPYADSCLRAFLCGQEVRGLGKKCRSPQALRETAEPPAVHQLARTPACADRLIFSAREAAARRPARACDRNGRDGIIVEAVHTPPVRVDFVNASHPD</sequence>
<proteinExistence type="predicted"/>
<dbReference type="AlphaFoldDB" id="A0A7S4B4S1"/>
<dbReference type="EMBL" id="HBIZ01009275">
    <property type="protein sequence ID" value="CAE0752842.1"/>
    <property type="molecule type" value="Transcribed_RNA"/>
</dbReference>
<gene>
    <name evidence="1" type="ORF">PCAR00345_LOCUS5429</name>
</gene>